<protein>
    <submittedName>
        <fullName evidence="1">Uncharacterized protein</fullName>
    </submittedName>
</protein>
<proteinExistence type="predicted"/>
<evidence type="ECO:0000313" key="1">
    <source>
        <dbReference type="EMBL" id="TDD94392.1"/>
    </source>
</evidence>
<name>A0A4R5CBD5_9FLAO</name>
<sequence>MEVQYQGKQKGKSTKFTIKIINNNISRTSSNYQVALYVGDNKLPLFKSAIHKSLSNCLKEIYLFRKHNHIDFVTSSEKVVPKLAPYDLVLYNYNKKVLFMA</sequence>
<dbReference type="AlphaFoldDB" id="A0A4R5CBD5"/>
<gene>
    <name evidence="1" type="ORF">E0F76_16460</name>
</gene>
<dbReference type="Proteomes" id="UP000295479">
    <property type="component" value="Unassembled WGS sequence"/>
</dbReference>
<comment type="caution">
    <text evidence="1">The sequence shown here is derived from an EMBL/GenBank/DDBJ whole genome shotgun (WGS) entry which is preliminary data.</text>
</comment>
<dbReference type="EMBL" id="SMFK01000016">
    <property type="protein sequence ID" value="TDD94392.1"/>
    <property type="molecule type" value="Genomic_DNA"/>
</dbReference>
<keyword evidence="2" id="KW-1185">Reference proteome</keyword>
<accession>A0A4R5CBD5</accession>
<organism evidence="1 2">
    <name type="scientific">Flavobacterium cellulosilyticum</name>
    <dbReference type="NCBI Taxonomy" id="2541731"/>
    <lineage>
        <taxon>Bacteria</taxon>
        <taxon>Pseudomonadati</taxon>
        <taxon>Bacteroidota</taxon>
        <taxon>Flavobacteriia</taxon>
        <taxon>Flavobacteriales</taxon>
        <taxon>Flavobacteriaceae</taxon>
        <taxon>Flavobacterium</taxon>
    </lineage>
</organism>
<dbReference type="OrthoDB" id="1360268at2"/>
<dbReference type="RefSeq" id="WP_132008684.1">
    <property type="nucleotide sequence ID" value="NZ_SMFK01000016.1"/>
</dbReference>
<evidence type="ECO:0000313" key="2">
    <source>
        <dbReference type="Proteomes" id="UP000295479"/>
    </source>
</evidence>
<reference evidence="1 2" key="1">
    <citation type="submission" date="2019-03" db="EMBL/GenBank/DDBJ databases">
        <title>Flavobacterium AR-3-4 sp. nov. isolated from arctic soil.</title>
        <authorList>
            <person name="Chaudhary D.K."/>
        </authorList>
    </citation>
    <scope>NUCLEOTIDE SEQUENCE [LARGE SCALE GENOMIC DNA]</scope>
    <source>
        <strain evidence="1 2">AR-3-4</strain>
    </source>
</reference>